<protein>
    <recommendedName>
        <fullName evidence="7">RING-type domain-containing protein</fullName>
    </recommendedName>
</protein>
<dbReference type="AlphaFoldDB" id="A0A6A6C7Y1"/>
<evidence type="ECO:0000259" key="7">
    <source>
        <dbReference type="PROSITE" id="PS51873"/>
    </source>
</evidence>
<dbReference type="Pfam" id="PF22191">
    <property type="entry name" value="IBR_1"/>
    <property type="match status" value="1"/>
</dbReference>
<keyword evidence="3" id="KW-0677">Repeat</keyword>
<dbReference type="SUPFAM" id="SSF57850">
    <property type="entry name" value="RING/U-box"/>
    <property type="match status" value="1"/>
</dbReference>
<reference evidence="8" key="1">
    <citation type="journal article" date="2020" name="Stud. Mycol.">
        <title>101 Dothideomycetes genomes: a test case for predicting lifestyles and emergence of pathogens.</title>
        <authorList>
            <person name="Haridas S."/>
            <person name="Albert R."/>
            <person name="Binder M."/>
            <person name="Bloem J."/>
            <person name="Labutti K."/>
            <person name="Salamov A."/>
            <person name="Andreopoulos B."/>
            <person name="Baker S."/>
            <person name="Barry K."/>
            <person name="Bills G."/>
            <person name="Bluhm B."/>
            <person name="Cannon C."/>
            <person name="Castanera R."/>
            <person name="Culley D."/>
            <person name="Daum C."/>
            <person name="Ezra D."/>
            <person name="Gonzalez J."/>
            <person name="Henrissat B."/>
            <person name="Kuo A."/>
            <person name="Liang C."/>
            <person name="Lipzen A."/>
            <person name="Lutzoni F."/>
            <person name="Magnuson J."/>
            <person name="Mondo S."/>
            <person name="Nolan M."/>
            <person name="Ohm R."/>
            <person name="Pangilinan J."/>
            <person name="Park H.-J."/>
            <person name="Ramirez L."/>
            <person name="Alfaro M."/>
            <person name="Sun H."/>
            <person name="Tritt A."/>
            <person name="Yoshinaga Y."/>
            <person name="Zwiers L.-H."/>
            <person name="Turgeon B."/>
            <person name="Goodwin S."/>
            <person name="Spatafora J."/>
            <person name="Crous P."/>
            <person name="Grigoriev I."/>
        </authorList>
    </citation>
    <scope>NUCLEOTIDE SEQUENCE</scope>
    <source>
        <strain evidence="8">ATCC 36951</strain>
    </source>
</reference>
<dbReference type="EMBL" id="ML993617">
    <property type="protein sequence ID" value="KAF2161849.1"/>
    <property type="molecule type" value="Genomic_DNA"/>
</dbReference>
<dbReference type="GO" id="GO:0004842">
    <property type="term" value="F:ubiquitin-protein transferase activity"/>
    <property type="evidence" value="ECO:0007669"/>
    <property type="project" value="InterPro"/>
</dbReference>
<keyword evidence="2" id="KW-0479">Metal-binding</keyword>
<dbReference type="GO" id="GO:0008270">
    <property type="term" value="F:zinc ion binding"/>
    <property type="evidence" value="ECO:0007669"/>
    <property type="project" value="UniProtKB-KW"/>
</dbReference>
<evidence type="ECO:0000256" key="4">
    <source>
        <dbReference type="ARBA" id="ARBA00022771"/>
    </source>
</evidence>
<keyword evidence="6" id="KW-0862">Zinc</keyword>
<dbReference type="PANTHER" id="PTHR11685">
    <property type="entry name" value="RBR FAMILY RING FINGER AND IBR DOMAIN-CONTAINING"/>
    <property type="match status" value="1"/>
</dbReference>
<keyword evidence="1" id="KW-0808">Transferase</keyword>
<dbReference type="Gene3D" id="1.20.120.1750">
    <property type="match status" value="1"/>
</dbReference>
<evidence type="ECO:0000256" key="3">
    <source>
        <dbReference type="ARBA" id="ARBA00022737"/>
    </source>
</evidence>
<gene>
    <name evidence="8" type="ORF">M409DRAFT_27905</name>
</gene>
<dbReference type="GO" id="GO:0016567">
    <property type="term" value="P:protein ubiquitination"/>
    <property type="evidence" value="ECO:0007669"/>
    <property type="project" value="InterPro"/>
</dbReference>
<accession>A0A6A6C7Y1</accession>
<evidence type="ECO:0000313" key="8">
    <source>
        <dbReference type="EMBL" id="KAF2161849.1"/>
    </source>
</evidence>
<dbReference type="InterPro" id="IPR031127">
    <property type="entry name" value="E3_UB_ligase_RBR"/>
</dbReference>
<evidence type="ECO:0000256" key="2">
    <source>
        <dbReference type="ARBA" id="ARBA00022723"/>
    </source>
</evidence>
<keyword evidence="4" id="KW-0863">Zinc-finger</keyword>
<dbReference type="GeneID" id="54562051"/>
<evidence type="ECO:0000256" key="6">
    <source>
        <dbReference type="ARBA" id="ARBA00022833"/>
    </source>
</evidence>
<name>A0A6A6C7Y1_ZASCE</name>
<proteinExistence type="predicted"/>
<dbReference type="RefSeq" id="XP_033662738.1">
    <property type="nucleotide sequence ID" value="XM_033808779.1"/>
</dbReference>
<organism evidence="8 9">
    <name type="scientific">Zasmidium cellare ATCC 36951</name>
    <dbReference type="NCBI Taxonomy" id="1080233"/>
    <lineage>
        <taxon>Eukaryota</taxon>
        <taxon>Fungi</taxon>
        <taxon>Dikarya</taxon>
        <taxon>Ascomycota</taxon>
        <taxon>Pezizomycotina</taxon>
        <taxon>Dothideomycetes</taxon>
        <taxon>Dothideomycetidae</taxon>
        <taxon>Mycosphaerellales</taxon>
        <taxon>Mycosphaerellaceae</taxon>
        <taxon>Zasmidium</taxon>
    </lineage>
</organism>
<keyword evidence="5" id="KW-0833">Ubl conjugation pathway</keyword>
<keyword evidence="9" id="KW-1185">Reference proteome</keyword>
<dbReference type="CDD" id="cd22584">
    <property type="entry name" value="Rcat_RBR_unk"/>
    <property type="match status" value="1"/>
</dbReference>
<dbReference type="PROSITE" id="PS51873">
    <property type="entry name" value="TRIAD"/>
    <property type="match status" value="1"/>
</dbReference>
<feature type="domain" description="RING-type" evidence="7">
    <location>
        <begin position="21"/>
        <end position="237"/>
    </location>
</feature>
<dbReference type="OrthoDB" id="9977870at2759"/>
<dbReference type="Proteomes" id="UP000799537">
    <property type="component" value="Unassembled WGS sequence"/>
</dbReference>
<evidence type="ECO:0000313" key="9">
    <source>
        <dbReference type="Proteomes" id="UP000799537"/>
    </source>
</evidence>
<sequence>MPANCSFCLEPTNTFIPVSDTESVCHGCVDDYIVPQFHQALDHEVNYPVLVGSTRVEPDRFIDWLGSTFIQRWARRKEEFGCNDRIYCPHTIEKAQELPVGEVTHIPLALSDSQQADCLSQNVPTTPCGGFVAKKTDEVAVTACKRCWGYVATCCGAAVWSGSSIHNCKLEDSDPLAGQIRGKHYQICPSCTRKYQLSSGCNHMQCPCGGQFCYVCGKPATSTSGHWNTGSTCPRWNHPDSDNAQFDAPLNDDFLEENFGGENGLPFARLLITDDGFDEEIIVGFAHFQQTTREHLDRLAEEGESTPEYPLFLTEVLRPDMEAGFDLRRPNSSLTQLAPSGIFNIHNEPNFHLELDLVKMDIEFFFDTRAELLNEIVEAMMPRPRHVGPTPDEDIVINITPNLGMPGRPAMRHEHMFSVELHLIVRFLRIWLMSQDRDLPVTGPLLPMAEVMLITFSGEYRFDQVARIDNVYFEPVEQNDERDVEQVRETNAFLDALNDELYMHADQLVRDILRRFHNPDWTIGDEEMDLSD</sequence>
<evidence type="ECO:0000256" key="1">
    <source>
        <dbReference type="ARBA" id="ARBA00022679"/>
    </source>
</evidence>
<evidence type="ECO:0000256" key="5">
    <source>
        <dbReference type="ARBA" id="ARBA00022786"/>
    </source>
</evidence>
<dbReference type="InterPro" id="IPR044066">
    <property type="entry name" value="TRIAD_supradom"/>
</dbReference>